<evidence type="ECO:0000313" key="8">
    <source>
        <dbReference type="Proteomes" id="UP000531594"/>
    </source>
</evidence>
<keyword evidence="2" id="KW-1003">Cell membrane</keyword>
<evidence type="ECO:0000256" key="1">
    <source>
        <dbReference type="ARBA" id="ARBA00004651"/>
    </source>
</evidence>
<comment type="subcellular location">
    <subcellularLocation>
        <location evidence="1 6">Cell membrane</location>
        <topology evidence="1 6">Multi-pass membrane protein</topology>
    </subcellularLocation>
</comment>
<comment type="caution">
    <text evidence="7">The sequence shown here is derived from an EMBL/GenBank/DDBJ whole genome shotgun (WGS) entry which is preliminary data.</text>
</comment>
<name>A0A7X0HU98_9BACI</name>
<comment type="similarity">
    <text evidence="6">Belongs to the LPG synthase family.</text>
</comment>
<keyword evidence="4 6" id="KW-1133">Transmembrane helix</keyword>
<keyword evidence="6" id="KW-0443">Lipid metabolism</keyword>
<proteinExistence type="inferred from homology"/>
<keyword evidence="5 6" id="KW-0472">Membrane</keyword>
<keyword evidence="6" id="KW-0808">Transferase</keyword>
<feature type="transmembrane region" description="Helical" evidence="6">
    <location>
        <begin position="121"/>
        <end position="142"/>
    </location>
</feature>
<evidence type="ECO:0000256" key="6">
    <source>
        <dbReference type="RuleBase" id="RU363042"/>
    </source>
</evidence>
<dbReference type="AlphaFoldDB" id="A0A7X0HU98"/>
<reference evidence="7 8" key="1">
    <citation type="submission" date="2020-08" db="EMBL/GenBank/DDBJ databases">
        <title>Genomic Encyclopedia of Type Strains, Phase IV (KMG-IV): sequencing the most valuable type-strain genomes for metagenomic binning, comparative biology and taxonomic classification.</title>
        <authorList>
            <person name="Goeker M."/>
        </authorList>
    </citation>
    <scope>NUCLEOTIDE SEQUENCE [LARGE SCALE GENOMIC DNA]</scope>
    <source>
        <strain evidence="7 8">DSM 5391</strain>
    </source>
</reference>
<evidence type="ECO:0000256" key="4">
    <source>
        <dbReference type="ARBA" id="ARBA00022989"/>
    </source>
</evidence>
<accession>A0A7X0HU98</accession>
<dbReference type="GO" id="GO:0046677">
    <property type="term" value="P:response to antibiotic"/>
    <property type="evidence" value="ECO:0007669"/>
    <property type="project" value="UniProtKB-KW"/>
</dbReference>
<protein>
    <recommendedName>
        <fullName evidence="6">Phosphatidylglycerol lysyltransferase</fullName>
        <ecNumber evidence="6">2.3.2.3</ecNumber>
    </recommendedName>
    <alternativeName>
        <fullName evidence="6">Lysylphosphatidylglycerol synthase</fullName>
    </alternativeName>
</protein>
<organism evidence="7 8">
    <name type="scientific">Bacillus benzoevorans</name>
    <dbReference type="NCBI Taxonomy" id="1456"/>
    <lineage>
        <taxon>Bacteria</taxon>
        <taxon>Bacillati</taxon>
        <taxon>Bacillota</taxon>
        <taxon>Bacilli</taxon>
        <taxon>Bacillales</taxon>
        <taxon>Bacillaceae</taxon>
        <taxon>Bacillus</taxon>
    </lineage>
</organism>
<evidence type="ECO:0000313" key="7">
    <source>
        <dbReference type="EMBL" id="MBB6446977.1"/>
    </source>
</evidence>
<dbReference type="GO" id="GO:0050071">
    <property type="term" value="F:phosphatidylglycerol lysyltransferase activity"/>
    <property type="evidence" value="ECO:0007669"/>
    <property type="project" value="UniProtKB-EC"/>
</dbReference>
<dbReference type="RefSeq" id="WP_184528478.1">
    <property type="nucleotide sequence ID" value="NZ_JACHGK010000015.1"/>
</dbReference>
<dbReference type="GO" id="GO:0005886">
    <property type="term" value="C:plasma membrane"/>
    <property type="evidence" value="ECO:0007669"/>
    <property type="project" value="UniProtKB-SubCell"/>
</dbReference>
<dbReference type="PANTHER" id="PTHR39087">
    <property type="entry name" value="UPF0104 MEMBRANE PROTEIN MJ1595"/>
    <property type="match status" value="1"/>
</dbReference>
<evidence type="ECO:0000256" key="2">
    <source>
        <dbReference type="ARBA" id="ARBA00022475"/>
    </source>
</evidence>
<feature type="transmembrane region" description="Helical" evidence="6">
    <location>
        <begin position="192"/>
        <end position="216"/>
    </location>
</feature>
<keyword evidence="6" id="KW-0046">Antibiotic resistance</keyword>
<feature type="transmembrane region" description="Helical" evidence="6">
    <location>
        <begin position="45"/>
        <end position="64"/>
    </location>
</feature>
<comment type="function">
    <text evidence="6">Catalyzes the transfer of a lysyl group from L-lysyl-tRNA(Lys) to membrane-bound phosphatidylglycerol (PG), which produces lysylphosphatidylglycerol (LPG), a major component of the bacterial membrane with a positive net charge. LPG synthesis contributes to bacterial virulence as it is involved in the resistance mechanism against cationic antimicrobial peptides (CAMP) produces by the host's immune system (defensins, cathelicidins) and by the competing microorganisms.</text>
</comment>
<dbReference type="InterPro" id="IPR022791">
    <property type="entry name" value="L-PG_synthase/AglD"/>
</dbReference>
<evidence type="ECO:0000256" key="3">
    <source>
        <dbReference type="ARBA" id="ARBA00022692"/>
    </source>
</evidence>
<evidence type="ECO:0000256" key="5">
    <source>
        <dbReference type="ARBA" id="ARBA00023136"/>
    </source>
</evidence>
<dbReference type="PANTHER" id="PTHR39087:SF2">
    <property type="entry name" value="UPF0104 MEMBRANE PROTEIN MJ1595"/>
    <property type="match status" value="1"/>
</dbReference>
<dbReference type="EC" id="2.3.2.3" evidence="6"/>
<dbReference type="Proteomes" id="UP000531594">
    <property type="component" value="Unassembled WGS sequence"/>
</dbReference>
<feature type="transmembrane region" description="Helical" evidence="6">
    <location>
        <begin position="148"/>
        <end position="171"/>
    </location>
</feature>
<sequence>MKLSFKTIKFLCALLILSIFCYLTFHYFDGKGIWHGVKDIIQSPFILFTILAVYLVSFCLKALAWKWYLNDRPRFSTCLLGVLYSLLVNHLLPLKAGDLVRMKIMSTRDDINFEETAHSVIVLRLLDMICLIGFTLIGLFILNVDFQISIPLITMGSIVFVLSMLIVVRFFPTFLKRQFKLFKQAFRGVKGIFIFTAIGFSWMLEAAILYGTVMVYNGKLSILEAVFANSVTVSGQIFQITPGGIANYESFLVFALRLFGFAMQEGYMIAIVTHAVKFFFSYAAGVVAVLIYPIPIKTVLSWSRVRGVRGR</sequence>
<keyword evidence="8" id="KW-1185">Reference proteome</keyword>
<gene>
    <name evidence="6" type="primary">mprF</name>
    <name evidence="7" type="ORF">HNR53_003644</name>
</gene>
<comment type="catalytic activity">
    <reaction evidence="6">
        <text>L-lysyl-tRNA(Lys) + a 1,2-diacyl-sn-glycero-3-phospho-(1'-sn-glycerol) = a 1,2-diacyl-sn-glycero-3-phospho-1'-(3'-O-L-lysyl)-sn-glycerol + tRNA(Lys)</text>
        <dbReference type="Rhea" id="RHEA:10668"/>
        <dbReference type="Rhea" id="RHEA-COMP:9696"/>
        <dbReference type="Rhea" id="RHEA-COMP:9697"/>
        <dbReference type="ChEBI" id="CHEBI:64716"/>
        <dbReference type="ChEBI" id="CHEBI:75792"/>
        <dbReference type="ChEBI" id="CHEBI:78442"/>
        <dbReference type="ChEBI" id="CHEBI:78529"/>
        <dbReference type="EC" id="2.3.2.3"/>
    </reaction>
</comment>
<dbReference type="EMBL" id="JACHGK010000015">
    <property type="protein sequence ID" value="MBB6446977.1"/>
    <property type="molecule type" value="Genomic_DNA"/>
</dbReference>
<feature type="transmembrane region" description="Helical" evidence="6">
    <location>
        <begin position="271"/>
        <end position="294"/>
    </location>
</feature>
<dbReference type="GO" id="GO:0006629">
    <property type="term" value="P:lipid metabolic process"/>
    <property type="evidence" value="ECO:0007669"/>
    <property type="project" value="UniProtKB-KW"/>
</dbReference>
<feature type="transmembrane region" description="Helical" evidence="6">
    <location>
        <begin position="7"/>
        <end position="25"/>
    </location>
</feature>
<keyword evidence="3 6" id="KW-0812">Transmembrane</keyword>
<dbReference type="Pfam" id="PF03706">
    <property type="entry name" value="LPG_synthase_TM"/>
    <property type="match status" value="1"/>
</dbReference>